<evidence type="ECO:0000313" key="2">
    <source>
        <dbReference type="Proteomes" id="UP000663828"/>
    </source>
</evidence>
<evidence type="ECO:0000313" key="1">
    <source>
        <dbReference type="EMBL" id="CAF1688625.1"/>
    </source>
</evidence>
<gene>
    <name evidence="1" type="ORF">XAT740_LOCUS62938</name>
</gene>
<proteinExistence type="predicted"/>
<keyword evidence="2" id="KW-1185">Reference proteome</keyword>
<organism evidence="1 2">
    <name type="scientific">Adineta ricciae</name>
    <name type="common">Rotifer</name>
    <dbReference type="NCBI Taxonomy" id="249248"/>
    <lineage>
        <taxon>Eukaryota</taxon>
        <taxon>Metazoa</taxon>
        <taxon>Spiralia</taxon>
        <taxon>Gnathifera</taxon>
        <taxon>Rotifera</taxon>
        <taxon>Eurotatoria</taxon>
        <taxon>Bdelloidea</taxon>
        <taxon>Adinetida</taxon>
        <taxon>Adinetidae</taxon>
        <taxon>Adineta</taxon>
    </lineage>
</organism>
<protein>
    <submittedName>
        <fullName evidence="1">Uncharacterized protein</fullName>
    </submittedName>
</protein>
<dbReference type="AlphaFoldDB" id="A0A816HKM4"/>
<reference evidence="1" key="1">
    <citation type="submission" date="2021-02" db="EMBL/GenBank/DDBJ databases">
        <authorList>
            <person name="Nowell W R."/>
        </authorList>
    </citation>
    <scope>NUCLEOTIDE SEQUENCE</scope>
</reference>
<dbReference type="EMBL" id="CAJNOR010018486">
    <property type="protein sequence ID" value="CAF1688625.1"/>
    <property type="molecule type" value="Genomic_DNA"/>
</dbReference>
<dbReference type="Proteomes" id="UP000663828">
    <property type="component" value="Unassembled WGS sequence"/>
</dbReference>
<feature type="non-terminal residue" evidence="1">
    <location>
        <position position="33"/>
    </location>
</feature>
<comment type="caution">
    <text evidence="1">The sequence shown here is derived from an EMBL/GenBank/DDBJ whole genome shotgun (WGS) entry which is preliminary data.</text>
</comment>
<accession>A0A816HKM4</accession>
<sequence>MGPLKVVLLTESDSLKPDVNLPYKYYGQKLWET</sequence>
<name>A0A816HKM4_ADIRI</name>